<dbReference type="EMBL" id="CP092866">
    <property type="protein sequence ID" value="UYV67167.1"/>
    <property type="molecule type" value="Genomic_DNA"/>
</dbReference>
<keyword evidence="2" id="KW-1185">Reference proteome</keyword>
<name>A0ABY6KEA9_9ARAC</name>
<reference evidence="1 2" key="1">
    <citation type="submission" date="2022-01" db="EMBL/GenBank/DDBJ databases">
        <title>A chromosomal length assembly of Cordylochernes scorpioides.</title>
        <authorList>
            <person name="Zeh D."/>
            <person name="Zeh J."/>
        </authorList>
    </citation>
    <scope>NUCLEOTIDE SEQUENCE [LARGE SCALE GENOMIC DNA]</scope>
    <source>
        <strain evidence="1">IN4F17</strain>
        <tissue evidence="1">Whole Body</tissue>
    </source>
</reference>
<dbReference type="Proteomes" id="UP001235939">
    <property type="component" value="Chromosome 04"/>
</dbReference>
<proteinExistence type="predicted"/>
<evidence type="ECO:0000313" key="2">
    <source>
        <dbReference type="Proteomes" id="UP001235939"/>
    </source>
</evidence>
<gene>
    <name evidence="1" type="ORF">LAZ67_4004203</name>
</gene>
<protein>
    <recommendedName>
        <fullName evidence="3">Transposase</fullName>
    </recommendedName>
</protein>
<sequence>MNVPRVLATDDRPLSVPCRAARGWQEGRVSPRTVTKTAAGVVRRPTPVGLVGSSLQGSLGLRKNWILLHDNARPYKALSVAQYLAKNGTSKLPHPPYSPELSPS</sequence>
<organism evidence="1 2">
    <name type="scientific">Cordylochernes scorpioides</name>
    <dbReference type="NCBI Taxonomy" id="51811"/>
    <lineage>
        <taxon>Eukaryota</taxon>
        <taxon>Metazoa</taxon>
        <taxon>Ecdysozoa</taxon>
        <taxon>Arthropoda</taxon>
        <taxon>Chelicerata</taxon>
        <taxon>Arachnida</taxon>
        <taxon>Pseudoscorpiones</taxon>
        <taxon>Cheliferoidea</taxon>
        <taxon>Chernetidae</taxon>
        <taxon>Cordylochernes</taxon>
    </lineage>
</organism>
<accession>A0ABY6KEA9</accession>
<dbReference type="InterPro" id="IPR036397">
    <property type="entry name" value="RNaseH_sf"/>
</dbReference>
<evidence type="ECO:0000313" key="1">
    <source>
        <dbReference type="EMBL" id="UYV67167.1"/>
    </source>
</evidence>
<dbReference type="Gene3D" id="3.30.420.10">
    <property type="entry name" value="Ribonuclease H-like superfamily/Ribonuclease H"/>
    <property type="match status" value="1"/>
</dbReference>
<evidence type="ECO:0008006" key="3">
    <source>
        <dbReference type="Google" id="ProtNLM"/>
    </source>
</evidence>